<name>A0A8S1RT41_9CILI</name>
<keyword evidence="3" id="KW-1185">Reference proteome</keyword>
<dbReference type="Proteomes" id="UP000692954">
    <property type="component" value="Unassembled WGS sequence"/>
</dbReference>
<dbReference type="Pfam" id="PF09458">
    <property type="entry name" value="H_lectin"/>
    <property type="match status" value="1"/>
</dbReference>
<dbReference type="GO" id="GO:0030246">
    <property type="term" value="F:carbohydrate binding"/>
    <property type="evidence" value="ECO:0007669"/>
    <property type="project" value="InterPro"/>
</dbReference>
<dbReference type="AlphaFoldDB" id="A0A8S1RT41"/>
<protein>
    <recommendedName>
        <fullName evidence="1">H-type lectin domain-containing protein</fullName>
    </recommendedName>
</protein>
<evidence type="ECO:0000259" key="1">
    <source>
        <dbReference type="Pfam" id="PF09458"/>
    </source>
</evidence>
<gene>
    <name evidence="2" type="ORF">PSON_ATCC_30995.1.T2990009</name>
</gene>
<dbReference type="InterPro" id="IPR019019">
    <property type="entry name" value="H-type_lectin_domain"/>
</dbReference>
<evidence type="ECO:0000313" key="3">
    <source>
        <dbReference type="Proteomes" id="UP000692954"/>
    </source>
</evidence>
<reference evidence="2" key="1">
    <citation type="submission" date="2021-01" db="EMBL/GenBank/DDBJ databases">
        <authorList>
            <consortium name="Genoscope - CEA"/>
            <person name="William W."/>
        </authorList>
    </citation>
    <scope>NUCLEOTIDE SEQUENCE</scope>
</reference>
<organism evidence="2 3">
    <name type="scientific">Paramecium sonneborni</name>
    <dbReference type="NCBI Taxonomy" id="65129"/>
    <lineage>
        <taxon>Eukaryota</taxon>
        <taxon>Sar</taxon>
        <taxon>Alveolata</taxon>
        <taxon>Ciliophora</taxon>
        <taxon>Intramacronucleata</taxon>
        <taxon>Oligohymenophorea</taxon>
        <taxon>Peniculida</taxon>
        <taxon>Parameciidae</taxon>
        <taxon>Paramecium</taxon>
    </lineage>
</organism>
<proteinExistence type="predicted"/>
<evidence type="ECO:0000313" key="2">
    <source>
        <dbReference type="EMBL" id="CAD8130540.1"/>
    </source>
</evidence>
<sequence>MFSSQLLLVWSYSSLQVDVGEKQLMITATGHILESSSMLPRSLTIDLSFSKILKNPPQVFIQTQYMDWKQDLPGGFILQVSFINTKGFKIIVIAVSPQPLYQVFVNWFAFDDPRIQVLSFETEDVQQLKTGQGNRIMSYQIGHDLKDASNGVIGIIGIKHIALDKSMVEFKVIL</sequence>
<dbReference type="GO" id="GO:0007155">
    <property type="term" value="P:cell adhesion"/>
    <property type="evidence" value="ECO:0007669"/>
    <property type="project" value="InterPro"/>
</dbReference>
<feature type="domain" description="H-type lectin" evidence="1">
    <location>
        <begin position="46"/>
        <end position="110"/>
    </location>
</feature>
<dbReference type="EMBL" id="CAJJDN010000299">
    <property type="protein sequence ID" value="CAD8130540.1"/>
    <property type="molecule type" value="Genomic_DNA"/>
</dbReference>
<accession>A0A8S1RT41</accession>
<comment type="caution">
    <text evidence="2">The sequence shown here is derived from an EMBL/GenBank/DDBJ whole genome shotgun (WGS) entry which is preliminary data.</text>
</comment>